<comment type="caution">
    <text evidence="1">The sequence shown here is derived from an EMBL/GenBank/DDBJ whole genome shotgun (WGS) entry which is preliminary data.</text>
</comment>
<evidence type="ECO:0000313" key="1">
    <source>
        <dbReference type="EMBL" id="ODH26922.1"/>
    </source>
</evidence>
<organism evidence="1 2">
    <name type="scientific">Paracoccidioides brasiliensis</name>
    <dbReference type="NCBI Taxonomy" id="121759"/>
    <lineage>
        <taxon>Eukaryota</taxon>
        <taxon>Fungi</taxon>
        <taxon>Dikarya</taxon>
        <taxon>Ascomycota</taxon>
        <taxon>Pezizomycotina</taxon>
        <taxon>Eurotiomycetes</taxon>
        <taxon>Eurotiomycetidae</taxon>
        <taxon>Onygenales</taxon>
        <taxon>Ajellomycetaceae</taxon>
        <taxon>Paracoccidioides</taxon>
    </lineage>
</organism>
<gene>
    <name evidence="1" type="ORF">ACO22_04375</name>
</gene>
<sequence>MERRMNFSSPSLPSIPLPRRNHSLAGYHGLASDRTKYSGSFLPLDGKHGQVEDGRTPNHHNTANFIEKNWIKFRMFNKNLKFQSSFLFAISEKARNGLPKKKKLSFTRLLNLDLPGMLHLKAQPASKPVIFNPMIQF</sequence>
<dbReference type="EMBL" id="LZYO01000171">
    <property type="protein sequence ID" value="ODH26922.1"/>
    <property type="molecule type" value="Genomic_DNA"/>
</dbReference>
<proteinExistence type="predicted"/>
<reference evidence="1 2" key="1">
    <citation type="submission" date="2016-06" db="EMBL/GenBank/DDBJ databases">
        <authorList>
            <person name="Kjaerup R.B."/>
            <person name="Dalgaard T.S."/>
            <person name="Juul-Madsen H.R."/>
        </authorList>
    </citation>
    <scope>NUCLEOTIDE SEQUENCE [LARGE SCALE GENOMIC DNA]</scope>
    <source>
        <strain evidence="1 2">Pb300</strain>
    </source>
</reference>
<dbReference type="Proteomes" id="UP000242814">
    <property type="component" value="Unassembled WGS sequence"/>
</dbReference>
<name>A0A1D2JDA8_PARBR</name>
<dbReference type="AlphaFoldDB" id="A0A1D2JDA8"/>
<protein>
    <submittedName>
        <fullName evidence="1">Uncharacterized protein</fullName>
    </submittedName>
</protein>
<accession>A0A1D2JDA8</accession>
<evidence type="ECO:0000313" key="2">
    <source>
        <dbReference type="Proteomes" id="UP000242814"/>
    </source>
</evidence>